<dbReference type="PANTHER" id="PTHR30185">
    <property type="entry name" value="CRYPTIC BETA-GLUCOSIDE BGL OPERON ANTITERMINATOR"/>
    <property type="match status" value="1"/>
</dbReference>
<evidence type="ECO:0000313" key="5">
    <source>
        <dbReference type="Proteomes" id="UP000278886"/>
    </source>
</evidence>
<dbReference type="Gene3D" id="1.10.10.10">
    <property type="entry name" value="Winged helix-like DNA-binding domain superfamily/Winged helix DNA-binding domain"/>
    <property type="match status" value="1"/>
</dbReference>
<keyword evidence="5" id="KW-1185">Reference proteome</keyword>
<dbReference type="InterPro" id="IPR036388">
    <property type="entry name" value="WH-like_DNA-bd_sf"/>
</dbReference>
<feature type="domain" description="PTS EIIA type-2" evidence="2">
    <location>
        <begin position="489"/>
        <end position="629"/>
    </location>
</feature>
<dbReference type="Pfam" id="PF00874">
    <property type="entry name" value="PRD"/>
    <property type="match status" value="1"/>
</dbReference>
<dbReference type="InterPro" id="IPR016152">
    <property type="entry name" value="PTrfase/Anion_transptr"/>
</dbReference>
<evidence type="ECO:0000259" key="3">
    <source>
        <dbReference type="PROSITE" id="PS51372"/>
    </source>
</evidence>
<feature type="domain" description="PRD" evidence="3">
    <location>
        <begin position="279"/>
        <end position="386"/>
    </location>
</feature>
<evidence type="ECO:0000313" key="4">
    <source>
        <dbReference type="EMBL" id="AYF97542.1"/>
    </source>
</evidence>
<proteinExistence type="predicted"/>
<evidence type="ECO:0000256" key="1">
    <source>
        <dbReference type="ARBA" id="ARBA00022737"/>
    </source>
</evidence>
<dbReference type="InterPro" id="IPR002178">
    <property type="entry name" value="PTS_EIIA_type-2_dom"/>
</dbReference>
<keyword evidence="1" id="KW-0677">Repeat</keyword>
<dbReference type="SUPFAM" id="SSF55804">
    <property type="entry name" value="Phoshotransferase/anion transport protein"/>
    <property type="match status" value="1"/>
</dbReference>
<accession>A0A387B224</accession>
<name>A0A387B224_9MICO</name>
<dbReference type="InterPro" id="IPR036634">
    <property type="entry name" value="PRD_sf"/>
</dbReference>
<reference evidence="5" key="1">
    <citation type="submission" date="2018-09" db="EMBL/GenBank/DDBJ databases">
        <title>Genome sequencing of strain 2DFWR-13.</title>
        <authorList>
            <person name="Heo J."/>
            <person name="Kim S.-J."/>
            <person name="Kwon S.-W."/>
        </authorList>
    </citation>
    <scope>NUCLEOTIDE SEQUENCE [LARGE SCALE GENOMIC DNA]</scope>
    <source>
        <strain evidence="5">2DFWR-13</strain>
    </source>
</reference>
<dbReference type="GO" id="GO:0006355">
    <property type="term" value="P:regulation of DNA-templated transcription"/>
    <property type="evidence" value="ECO:0007669"/>
    <property type="project" value="InterPro"/>
</dbReference>
<dbReference type="Gene3D" id="3.40.930.10">
    <property type="entry name" value="Mannitol-specific EII, Chain A"/>
    <property type="match status" value="1"/>
</dbReference>
<dbReference type="PROSITE" id="PS51094">
    <property type="entry name" value="PTS_EIIA_TYPE_2"/>
    <property type="match status" value="1"/>
</dbReference>
<dbReference type="SUPFAM" id="SSF63520">
    <property type="entry name" value="PTS-regulatory domain, PRD"/>
    <property type="match status" value="1"/>
</dbReference>
<dbReference type="EMBL" id="CP032630">
    <property type="protein sequence ID" value="AYF97542.1"/>
    <property type="molecule type" value="Genomic_DNA"/>
</dbReference>
<protein>
    <submittedName>
        <fullName evidence="4">PRD domain-containing protein</fullName>
    </submittedName>
</protein>
<dbReference type="InterPro" id="IPR011608">
    <property type="entry name" value="PRD"/>
</dbReference>
<dbReference type="Proteomes" id="UP000278886">
    <property type="component" value="Chromosome"/>
</dbReference>
<sequence length="632" mass="69349">MVDRHEQLTDTLAQHGGWATAADLAARLGVTDRSIRGYVSALNAASDAPLIESGPSGYRLDRGEWGRRLRDERGVPSATPAGRVSAVLRALLDAPADSEGVDLYELAERLHVSDSTLESDLARARSRAGAAGLTIVRTRERVQLEGPESARRRLIGALFRDEATRGMREVDRIESWFAAGDLTAFKTALIARLVADGYEINDYGLGTVLLHLAIAVDRTQARHALPDRTGGDEGVFPAIIDGLVSEHFGVTLAPGDLDYLGFLLGTRVAVSPVDAGPPPIDDAELDEVRAIVEKAAREYLVDLDGDDDFLLRLAMHIRQLVRRAQEGSFSRNPLTRSIKSGYPMIYELAVYLARELQLSTGISVPEDEIAYLAMHLGARLEEQRQSEQAVTATIVAPAYHRLHLDLLHRVEASVGTELRIEQLDTRSDVDWDALPGDLVISVIEPPTPTDRIIVVHPFLGEADAQAIQAAIARVRRQRRRTRLAERLTGYFDERLFFRELYAPDPEAMIRTIGARMVEAGIVDEAYVAGAIERERLSSTAFTDGLAMPHAMAMTADRTAIALVLNTTSMPWGEARVEVIAFIAFSESGRASFQEVFDQLVEVFSDRENVRGLVARATDVPTLVAELTRLIDA</sequence>
<dbReference type="PROSITE" id="PS51372">
    <property type="entry name" value="PRD_2"/>
    <property type="match status" value="1"/>
</dbReference>
<dbReference type="KEGG" id="lyd:D7I47_04220"/>
<dbReference type="Gene3D" id="1.10.1790.10">
    <property type="entry name" value="PRD domain"/>
    <property type="match status" value="1"/>
</dbReference>
<dbReference type="Pfam" id="PF00359">
    <property type="entry name" value="PTS_EIIA_2"/>
    <property type="match status" value="1"/>
</dbReference>
<dbReference type="PANTHER" id="PTHR30185:SF12">
    <property type="entry name" value="TRANSCRIPTIONAL REGULATOR MANR"/>
    <property type="match status" value="1"/>
</dbReference>
<gene>
    <name evidence="4" type="ORF">D7I47_04220</name>
</gene>
<dbReference type="InterPro" id="IPR050661">
    <property type="entry name" value="BglG_antiterminators"/>
</dbReference>
<evidence type="ECO:0000259" key="2">
    <source>
        <dbReference type="PROSITE" id="PS51094"/>
    </source>
</evidence>
<dbReference type="OrthoDB" id="3710983at2"/>
<dbReference type="RefSeq" id="WP_120761891.1">
    <property type="nucleotide sequence ID" value="NZ_CP032630.1"/>
</dbReference>
<dbReference type="AlphaFoldDB" id="A0A387B224"/>
<organism evidence="4 5">
    <name type="scientific">Protaetiibacter intestinalis</name>
    <dbReference type="NCBI Taxonomy" id="2419774"/>
    <lineage>
        <taxon>Bacteria</taxon>
        <taxon>Bacillati</taxon>
        <taxon>Actinomycetota</taxon>
        <taxon>Actinomycetes</taxon>
        <taxon>Micrococcales</taxon>
        <taxon>Microbacteriaceae</taxon>
        <taxon>Protaetiibacter</taxon>
    </lineage>
</organism>